<dbReference type="EMBL" id="JBGBPQ010000004">
    <property type="protein sequence ID" value="KAL1525225.1"/>
    <property type="molecule type" value="Genomic_DNA"/>
</dbReference>
<proteinExistence type="predicted"/>
<evidence type="ECO:0000256" key="1">
    <source>
        <dbReference type="ARBA" id="ARBA00022603"/>
    </source>
</evidence>
<dbReference type="PANTHER" id="PTHR46402">
    <property type="entry name" value="SET AND MYND DOMAIN-CONTAINING PROTEIN 5"/>
    <property type="match status" value="1"/>
</dbReference>
<dbReference type="PROSITE" id="PS50280">
    <property type="entry name" value="SET"/>
    <property type="match status" value="1"/>
</dbReference>
<dbReference type="InterPro" id="IPR001214">
    <property type="entry name" value="SET_dom"/>
</dbReference>
<reference evidence="6 7" key="1">
    <citation type="journal article" date="2024" name="Science">
        <title>Giant polyketide synthase enzymes in the biosynthesis of giant marine polyether toxins.</title>
        <authorList>
            <person name="Fallon T.R."/>
            <person name="Shende V.V."/>
            <person name="Wierzbicki I.H."/>
            <person name="Pendleton A.L."/>
            <person name="Watervoot N.F."/>
            <person name="Auber R.P."/>
            <person name="Gonzalez D.J."/>
            <person name="Wisecaver J.H."/>
            <person name="Moore B.S."/>
        </authorList>
    </citation>
    <scope>NUCLEOTIDE SEQUENCE [LARGE SCALE GENOMIC DNA]</scope>
    <source>
        <strain evidence="6 7">12B1</strain>
    </source>
</reference>
<evidence type="ECO:0000256" key="4">
    <source>
        <dbReference type="SAM" id="MobiDB-lite"/>
    </source>
</evidence>
<keyword evidence="3" id="KW-0949">S-adenosyl-L-methionine</keyword>
<evidence type="ECO:0000313" key="6">
    <source>
        <dbReference type="EMBL" id="KAL1525225.1"/>
    </source>
</evidence>
<gene>
    <name evidence="6" type="ORF">AB1Y20_020092</name>
</gene>
<accession>A0AB34JTP7</accession>
<dbReference type="PANTHER" id="PTHR46402:SF2">
    <property type="entry name" value="HISTONE-LYSINE N-TRIMETHYLTRANSFERASE SMYD5"/>
    <property type="match status" value="1"/>
</dbReference>
<dbReference type="Proteomes" id="UP001515480">
    <property type="component" value="Unassembled WGS sequence"/>
</dbReference>
<dbReference type="SUPFAM" id="SSF82199">
    <property type="entry name" value="SET domain"/>
    <property type="match status" value="1"/>
</dbReference>
<dbReference type="GO" id="GO:0032259">
    <property type="term" value="P:methylation"/>
    <property type="evidence" value="ECO:0007669"/>
    <property type="project" value="UniProtKB-KW"/>
</dbReference>
<evidence type="ECO:0000256" key="2">
    <source>
        <dbReference type="ARBA" id="ARBA00022679"/>
    </source>
</evidence>
<keyword evidence="1" id="KW-0489">Methyltransferase</keyword>
<organism evidence="6 7">
    <name type="scientific">Prymnesium parvum</name>
    <name type="common">Toxic golden alga</name>
    <dbReference type="NCBI Taxonomy" id="97485"/>
    <lineage>
        <taxon>Eukaryota</taxon>
        <taxon>Haptista</taxon>
        <taxon>Haptophyta</taxon>
        <taxon>Prymnesiophyceae</taxon>
        <taxon>Prymnesiales</taxon>
        <taxon>Prymnesiaceae</taxon>
        <taxon>Prymnesium</taxon>
    </lineage>
</organism>
<dbReference type="InterPro" id="IPR046341">
    <property type="entry name" value="SET_dom_sf"/>
</dbReference>
<keyword evidence="7" id="KW-1185">Reference proteome</keyword>
<feature type="domain" description="SET" evidence="5">
    <location>
        <begin position="85"/>
        <end position="268"/>
    </location>
</feature>
<dbReference type="Pfam" id="PF00856">
    <property type="entry name" value="SET"/>
    <property type="match status" value="1"/>
</dbReference>
<dbReference type="AlphaFoldDB" id="A0AB34JTP7"/>
<name>A0AB34JTP7_PRYPA</name>
<comment type="caution">
    <text evidence="6">The sequence shown here is derived from an EMBL/GenBank/DDBJ whole genome shotgun (WGS) entry which is preliminary data.</text>
</comment>
<evidence type="ECO:0000259" key="5">
    <source>
        <dbReference type="PROSITE" id="PS50280"/>
    </source>
</evidence>
<keyword evidence="2" id="KW-0808">Transferase</keyword>
<evidence type="ECO:0000313" key="7">
    <source>
        <dbReference type="Proteomes" id="UP001515480"/>
    </source>
</evidence>
<sequence length="465" mass="49121">MFEGWPASPRPSDEASPTPPVRVQRPKPDPKVVADQLAAALRPFADADGAEIVVPAPRAAASSAADVCSYFPPSEWSLFPPHTAGPVQIATLPLVGGHRGVVASRDVEVGEVLLAEGPLVRWPSSDRAPASLLAAALTCSDAAERLGALALLHPRSMDDALASAGSRERLTRWCAKYAAAGEELAPLWCTAAGGSADGAAAAVLRLCLVVQWNAFDSGLYVHQALFNHACSGQANCDKAAHRTSDGVCSVIRATRRIRAGDECLISYLQPAELSHATIASRLEQFDFTCSCARHPVLDAAVARGGGGDDALRALEDVATASLKAALQLAAPRAAVAAARAAVASLVEDCGERHLAVATLRREALVGLRRRLSGQDKDTADAMVLLLECAVELWYTQRLLLGPLHPECAQTLFDIGVTIQRLLATAPQLFFRLFPHWGSPLLAAKAEQRALQLHAHIVALYTALSV</sequence>
<dbReference type="GO" id="GO:0045814">
    <property type="term" value="P:negative regulation of gene expression, epigenetic"/>
    <property type="evidence" value="ECO:0007669"/>
    <property type="project" value="TreeGrafter"/>
</dbReference>
<protein>
    <recommendedName>
        <fullName evidence="5">SET domain-containing protein</fullName>
    </recommendedName>
</protein>
<feature type="region of interest" description="Disordered" evidence="4">
    <location>
        <begin position="1"/>
        <end position="29"/>
    </location>
</feature>
<dbReference type="Gene3D" id="2.170.270.10">
    <property type="entry name" value="SET domain"/>
    <property type="match status" value="1"/>
</dbReference>
<dbReference type="GO" id="GO:0042799">
    <property type="term" value="F:histone H4K20 methyltransferase activity"/>
    <property type="evidence" value="ECO:0007669"/>
    <property type="project" value="TreeGrafter"/>
</dbReference>
<evidence type="ECO:0000256" key="3">
    <source>
        <dbReference type="ARBA" id="ARBA00022691"/>
    </source>
</evidence>